<dbReference type="Gene3D" id="3.40.50.1820">
    <property type="entry name" value="alpha/beta hydrolase"/>
    <property type="match status" value="2"/>
</dbReference>
<feature type="signal peptide" evidence="2">
    <location>
        <begin position="1"/>
        <end position="25"/>
    </location>
</feature>
<sequence>MDSHSWLLMFIIAAPLATICRTVEAAYEADRIVKLPGQPEINFQQYAGYVTIDETQQRELFYYFVEAATNSTSKPLVLWLNGGPGCSSVGAGAFSEHGPFKPNAARVLVHNDYSWNKEANMLYLEAPAGVGFSYSANASFYELVNDSITGHYVPQLAQLIVESRANLSFKGIAIGNPRLEFDTDYNGKGEYYWSHGLISDQTYHLLNTVCNFSQMYRELLSVSGNYSKPCELVVAQSNAEWPSQNFDYNDVTSDVCLSDGKSQFGSREQHSLLASRFHPVSSLKSSGFRNQEAGVESIDLCVQDQTDKYLNRKDVQEAMHAKLVGVNNTWSVCSKVVNYDYNNMEIPTIGVVGSLVGSGIRVLVYSGDQDSVVPFIGTRTLVNRLATEMGLNTTVPYKAWFDYDKQVGGWIQVYGENNKLSFATIRGASHLAAASSPKRSLALFAAFVAGKPLAA</sequence>
<comment type="similarity">
    <text evidence="1">Belongs to the peptidase S10 family.</text>
</comment>
<organism evidence="3 4">
    <name type="scientific">Linum tenue</name>
    <dbReference type="NCBI Taxonomy" id="586396"/>
    <lineage>
        <taxon>Eukaryota</taxon>
        <taxon>Viridiplantae</taxon>
        <taxon>Streptophyta</taxon>
        <taxon>Embryophyta</taxon>
        <taxon>Tracheophyta</taxon>
        <taxon>Spermatophyta</taxon>
        <taxon>Magnoliopsida</taxon>
        <taxon>eudicotyledons</taxon>
        <taxon>Gunneridae</taxon>
        <taxon>Pentapetalae</taxon>
        <taxon>rosids</taxon>
        <taxon>fabids</taxon>
        <taxon>Malpighiales</taxon>
        <taxon>Linaceae</taxon>
        <taxon>Linum</taxon>
    </lineage>
</organism>
<protein>
    <recommendedName>
        <fullName evidence="5">Serine carboxypeptidase-like 45</fullName>
    </recommendedName>
</protein>
<evidence type="ECO:0000256" key="2">
    <source>
        <dbReference type="SAM" id="SignalP"/>
    </source>
</evidence>
<dbReference type="PRINTS" id="PR00724">
    <property type="entry name" value="CRBOXYPTASEC"/>
</dbReference>
<dbReference type="PANTHER" id="PTHR11802">
    <property type="entry name" value="SERINE PROTEASE FAMILY S10 SERINE CARBOXYPEPTIDASE"/>
    <property type="match status" value="1"/>
</dbReference>
<reference evidence="3" key="1">
    <citation type="submission" date="2022-08" db="EMBL/GenBank/DDBJ databases">
        <authorList>
            <person name="Gutierrez-Valencia J."/>
        </authorList>
    </citation>
    <scope>NUCLEOTIDE SEQUENCE</scope>
</reference>
<accession>A0AAV0JS21</accession>
<dbReference type="Pfam" id="PF00450">
    <property type="entry name" value="Peptidase_S10"/>
    <property type="match status" value="2"/>
</dbReference>
<dbReference type="GO" id="GO:0005773">
    <property type="term" value="C:vacuole"/>
    <property type="evidence" value="ECO:0007669"/>
    <property type="project" value="TreeGrafter"/>
</dbReference>
<comment type="caution">
    <text evidence="3">The sequence shown here is derived from an EMBL/GenBank/DDBJ whole genome shotgun (WGS) entry which is preliminary data.</text>
</comment>
<dbReference type="Proteomes" id="UP001154282">
    <property type="component" value="Unassembled WGS sequence"/>
</dbReference>
<evidence type="ECO:0008006" key="5">
    <source>
        <dbReference type="Google" id="ProtNLM"/>
    </source>
</evidence>
<dbReference type="AlphaFoldDB" id="A0AAV0JS21"/>
<dbReference type="PANTHER" id="PTHR11802:SF281">
    <property type="entry name" value="CARBOXYPEPTIDASE"/>
    <property type="match status" value="1"/>
</dbReference>
<keyword evidence="2" id="KW-0732">Signal</keyword>
<dbReference type="EMBL" id="CAMGYJ010000005">
    <property type="protein sequence ID" value="CAI0411494.1"/>
    <property type="molecule type" value="Genomic_DNA"/>
</dbReference>
<name>A0AAV0JS21_9ROSI</name>
<feature type="chain" id="PRO_5043336871" description="Serine carboxypeptidase-like 45" evidence="2">
    <location>
        <begin position="26"/>
        <end position="455"/>
    </location>
</feature>
<dbReference type="InterPro" id="IPR001563">
    <property type="entry name" value="Peptidase_S10"/>
</dbReference>
<keyword evidence="4" id="KW-1185">Reference proteome</keyword>
<evidence type="ECO:0000313" key="3">
    <source>
        <dbReference type="EMBL" id="CAI0411494.1"/>
    </source>
</evidence>
<dbReference type="Gene3D" id="3.40.50.11320">
    <property type="match status" value="1"/>
</dbReference>
<dbReference type="Gene3D" id="6.10.250.940">
    <property type="match status" value="1"/>
</dbReference>
<dbReference type="InterPro" id="IPR029058">
    <property type="entry name" value="AB_hydrolase_fold"/>
</dbReference>
<gene>
    <name evidence="3" type="ORF">LITE_LOCUS15195</name>
</gene>
<dbReference type="SUPFAM" id="SSF53474">
    <property type="entry name" value="alpha/beta-Hydrolases"/>
    <property type="match status" value="1"/>
</dbReference>
<evidence type="ECO:0000256" key="1">
    <source>
        <dbReference type="ARBA" id="ARBA00009431"/>
    </source>
</evidence>
<dbReference type="GO" id="GO:0004185">
    <property type="term" value="F:serine-type carboxypeptidase activity"/>
    <property type="evidence" value="ECO:0007669"/>
    <property type="project" value="InterPro"/>
</dbReference>
<evidence type="ECO:0000313" key="4">
    <source>
        <dbReference type="Proteomes" id="UP001154282"/>
    </source>
</evidence>
<dbReference type="GO" id="GO:0006508">
    <property type="term" value="P:proteolysis"/>
    <property type="evidence" value="ECO:0007669"/>
    <property type="project" value="InterPro"/>
</dbReference>
<dbReference type="FunFam" id="3.40.50.1820:FF:000912">
    <property type="entry name" value="Uncharacterized protein"/>
    <property type="match status" value="1"/>
</dbReference>
<proteinExistence type="inferred from homology"/>